<sequence length="158" mass="17564">MPTRGLDHHSLADLTAAFRSAAGVDLDQLLGDHRAEFAGPLHLRLTGPLLMSATGMPHWYGKRFRPHNSDDTTLQGTNLLRRDDRITESVPMTASIRASRLDGQPALVVSYRRHAPWPWRNVNDELRPHGEATLIGLTFGIPAAPRNGAPFLLHRITR</sequence>
<name>A0A1N7HF42_9NOCA</name>
<keyword evidence="2" id="KW-1185">Reference proteome</keyword>
<gene>
    <name evidence="1" type="ORF">SAMN05445060_4124</name>
</gene>
<dbReference type="OrthoDB" id="4545245at2"/>
<dbReference type="STRING" id="1344003.SAMN05445060_4124"/>
<protein>
    <submittedName>
        <fullName evidence="1">Uncharacterized protein</fullName>
    </submittedName>
</protein>
<organism evidence="1 2">
    <name type="scientific">Williamsia sterculiae</name>
    <dbReference type="NCBI Taxonomy" id="1344003"/>
    <lineage>
        <taxon>Bacteria</taxon>
        <taxon>Bacillati</taxon>
        <taxon>Actinomycetota</taxon>
        <taxon>Actinomycetes</taxon>
        <taxon>Mycobacteriales</taxon>
        <taxon>Nocardiaceae</taxon>
        <taxon>Williamsia</taxon>
    </lineage>
</organism>
<reference evidence="1 2" key="1">
    <citation type="submission" date="2017-01" db="EMBL/GenBank/DDBJ databases">
        <authorList>
            <person name="Mah S.A."/>
            <person name="Swanson W.J."/>
            <person name="Moy G.W."/>
            <person name="Vacquier V.D."/>
        </authorList>
    </citation>
    <scope>NUCLEOTIDE SEQUENCE [LARGE SCALE GENOMIC DNA]</scope>
    <source>
        <strain evidence="1 2">CPCC 203464</strain>
    </source>
</reference>
<accession>A0A1N7HF42</accession>
<evidence type="ECO:0000313" key="2">
    <source>
        <dbReference type="Proteomes" id="UP000186218"/>
    </source>
</evidence>
<proteinExistence type="predicted"/>
<dbReference type="Proteomes" id="UP000186218">
    <property type="component" value="Unassembled WGS sequence"/>
</dbReference>
<evidence type="ECO:0000313" key="1">
    <source>
        <dbReference type="EMBL" id="SIS23452.1"/>
    </source>
</evidence>
<dbReference type="AlphaFoldDB" id="A0A1N7HF42"/>
<dbReference type="RefSeq" id="WP_076482899.1">
    <property type="nucleotide sequence ID" value="NZ_FTNT01000016.1"/>
</dbReference>
<dbReference type="EMBL" id="FTNT01000016">
    <property type="protein sequence ID" value="SIS23452.1"/>
    <property type="molecule type" value="Genomic_DNA"/>
</dbReference>